<proteinExistence type="predicted"/>
<name>A0AB35K7G2_9GAMM</name>
<dbReference type="Proteomes" id="UP001150055">
    <property type="component" value="Unassembled WGS sequence"/>
</dbReference>
<organism evidence="2 3">
    <name type="scientific">Acinetobacter lactucae</name>
    <dbReference type="NCBI Taxonomy" id="1785128"/>
    <lineage>
        <taxon>Bacteria</taxon>
        <taxon>Pseudomonadati</taxon>
        <taxon>Pseudomonadota</taxon>
        <taxon>Gammaproteobacteria</taxon>
        <taxon>Moraxellales</taxon>
        <taxon>Moraxellaceae</taxon>
        <taxon>Acinetobacter</taxon>
        <taxon>Acinetobacter calcoaceticus/baumannii complex</taxon>
    </lineage>
</organism>
<reference evidence="2" key="1">
    <citation type="submission" date="2022-12" db="EMBL/GenBank/DDBJ databases">
        <title>Acinetobacter lactucae: Emerging opportunistic pathogenic species of genus Acinetobacter isolated from immunocompromised patients in clinical settings of India.</title>
        <authorList>
            <person name="Amar A.K."/>
            <person name="Sawant A.R."/>
            <person name="Meera M."/>
            <person name="Tomar A."/>
            <person name="Sistla S."/>
            <person name="Prashanth K."/>
        </authorList>
    </citation>
    <scope>NUCLEOTIDE SEQUENCE</scope>
    <source>
        <strain evidence="2">PKAL1828C</strain>
    </source>
</reference>
<comment type="caution">
    <text evidence="2">The sequence shown here is derived from an EMBL/GenBank/DDBJ whole genome shotgun (WGS) entry which is preliminary data.</text>
</comment>
<evidence type="ECO:0000313" key="3">
    <source>
        <dbReference type="Proteomes" id="UP001150055"/>
    </source>
</evidence>
<dbReference type="Gene3D" id="3.40.50.300">
    <property type="entry name" value="P-loop containing nucleotide triphosphate hydrolases"/>
    <property type="match status" value="1"/>
</dbReference>
<evidence type="ECO:0000259" key="1">
    <source>
        <dbReference type="Pfam" id="PF13175"/>
    </source>
</evidence>
<dbReference type="InterPro" id="IPR027417">
    <property type="entry name" value="P-loop_NTPase"/>
</dbReference>
<dbReference type="Pfam" id="PF13175">
    <property type="entry name" value="AAA_15"/>
    <property type="match status" value="1"/>
</dbReference>
<accession>A0AB35K7G2</accession>
<sequence>MIKLKNIEILKYKSFTTPQSINIEEDITVLVGMNESGKTSVLECLAKTNYFEDDEKFKFNETLDYPRKELKSISRSDSKPKAIICTYHLSDELIGFIENRLGKGTWQGSNEITLTSSYGDSSTLISGVSINFELFLKHLNLSDIGDDVKAELKLALTEEQFDQILKKFSDETERLEPLRKYFFKSSTCMSFIERYTYSVLIKRHLPKFIYYDEYYQLPSRIILESFLDDDVDLSDDLKTAKALLDLSEINVNELINADDFEDFIAELEATEVY</sequence>
<dbReference type="AlphaFoldDB" id="A0AB35K7G2"/>
<dbReference type="InterPro" id="IPR041685">
    <property type="entry name" value="AAA_GajA/Old/RecF-like"/>
</dbReference>
<dbReference type="RefSeq" id="WP_274579357.1">
    <property type="nucleotide sequence ID" value="NZ_JALNTG010000067.1"/>
</dbReference>
<feature type="domain" description="Endonuclease GajA/Old nuclease/RecF-like AAA" evidence="1">
    <location>
        <begin position="3"/>
        <end position="173"/>
    </location>
</feature>
<protein>
    <submittedName>
        <fullName evidence="2">AAA family ATPase</fullName>
    </submittedName>
</protein>
<evidence type="ECO:0000313" key="2">
    <source>
        <dbReference type="EMBL" id="MDD9321980.1"/>
    </source>
</evidence>
<gene>
    <name evidence="2" type="ORF">M0O54_18010</name>
</gene>
<dbReference type="SUPFAM" id="SSF52540">
    <property type="entry name" value="P-loop containing nucleoside triphosphate hydrolases"/>
    <property type="match status" value="1"/>
</dbReference>
<dbReference type="EMBL" id="JALNTG010000067">
    <property type="protein sequence ID" value="MDD9321980.1"/>
    <property type="molecule type" value="Genomic_DNA"/>
</dbReference>